<reference evidence="1 2" key="1">
    <citation type="submission" date="2020-09" db="EMBL/GenBank/DDBJ databases">
        <title>Flavimobilis rhizosphaerae sp. nov., isolated from rhizosphere soil of Spartina alterniflora.</title>
        <authorList>
            <person name="Hanqin C."/>
        </authorList>
    </citation>
    <scope>NUCLEOTIDE SEQUENCE [LARGE SCALE GENOMIC DNA]</scope>
    <source>
        <strain evidence="1 2">GY 10621</strain>
    </source>
</reference>
<dbReference type="Proteomes" id="UP000642107">
    <property type="component" value="Unassembled WGS sequence"/>
</dbReference>
<proteinExistence type="predicted"/>
<accession>A0ABR9DMG5</accession>
<sequence>MTRPSLLILSFSPIASDARVLKQVRLFADRYDVTTCGYGPAPEGVVRHLQVPDEAVYWRKDPLALLTFRHRTVLARNAAIAAARHLLAGLSFDVVLADDVDAVPLALEVAPRLASGRAAVHADLHEYAPAQNEEVLRWRIFVAPYVRWLLRRFVTQAASVTTVAPGIAEAYRREHDLDASVVVNAAPYVEREPGPVGDPLRLVHTGAGLRGRRLEIMIDAVRLTRADVTLDLVLTPNDPEYVAELRTQAASVPGVTVHDPVPYAEVNRILARHDVGVFVLPPVNRNYANALPNKLFDFVQARLGIIVGPGPEMARLVREHGLGAVASANTAEALAAALDAVTPDDVARWKAASHAAARALSAEEQSGAWARAVDAIAAAPR</sequence>
<evidence type="ECO:0000313" key="2">
    <source>
        <dbReference type="Proteomes" id="UP000642107"/>
    </source>
</evidence>
<comment type="caution">
    <text evidence="1">The sequence shown here is derived from an EMBL/GenBank/DDBJ whole genome shotgun (WGS) entry which is preliminary data.</text>
</comment>
<name>A0ABR9DMG5_9MICO</name>
<keyword evidence="2" id="KW-1185">Reference proteome</keyword>
<dbReference type="RefSeq" id="WP_192277412.1">
    <property type="nucleotide sequence ID" value="NZ_JACZDF010000001.1"/>
</dbReference>
<dbReference type="SUPFAM" id="SSF53756">
    <property type="entry name" value="UDP-Glycosyltransferase/glycogen phosphorylase"/>
    <property type="match status" value="1"/>
</dbReference>
<gene>
    <name evidence="1" type="ORF">IGS67_02305</name>
</gene>
<dbReference type="EMBL" id="JACZDF010000001">
    <property type="protein sequence ID" value="MBD9698327.1"/>
    <property type="molecule type" value="Genomic_DNA"/>
</dbReference>
<dbReference type="Gene3D" id="3.40.50.2000">
    <property type="entry name" value="Glycogen Phosphorylase B"/>
    <property type="match status" value="1"/>
</dbReference>
<protein>
    <submittedName>
        <fullName evidence="1">Glycosyltransferase family 1 protein</fullName>
    </submittedName>
</protein>
<dbReference type="Pfam" id="PF13692">
    <property type="entry name" value="Glyco_trans_1_4"/>
    <property type="match status" value="1"/>
</dbReference>
<evidence type="ECO:0000313" key="1">
    <source>
        <dbReference type="EMBL" id="MBD9698327.1"/>
    </source>
</evidence>
<organism evidence="1 2">
    <name type="scientific">Flavimobilis rhizosphaerae</name>
    <dbReference type="NCBI Taxonomy" id="2775421"/>
    <lineage>
        <taxon>Bacteria</taxon>
        <taxon>Bacillati</taxon>
        <taxon>Actinomycetota</taxon>
        <taxon>Actinomycetes</taxon>
        <taxon>Micrococcales</taxon>
        <taxon>Jonesiaceae</taxon>
        <taxon>Flavimobilis</taxon>
    </lineage>
</organism>